<dbReference type="EMBL" id="JAIWYP010000008">
    <property type="protein sequence ID" value="KAH3789856.1"/>
    <property type="molecule type" value="Genomic_DNA"/>
</dbReference>
<dbReference type="AlphaFoldDB" id="A0A9D4F1V6"/>
<gene>
    <name evidence="2" type="ORF">DPMN_168045</name>
</gene>
<evidence type="ECO:0000313" key="2">
    <source>
        <dbReference type="EMBL" id="KAH3789856.1"/>
    </source>
</evidence>
<feature type="compositionally biased region" description="Basic and acidic residues" evidence="1">
    <location>
        <begin position="7"/>
        <end position="34"/>
    </location>
</feature>
<accession>A0A9D4F1V6</accession>
<keyword evidence="3" id="KW-1185">Reference proteome</keyword>
<comment type="caution">
    <text evidence="2">The sequence shown here is derived from an EMBL/GenBank/DDBJ whole genome shotgun (WGS) entry which is preliminary data.</text>
</comment>
<evidence type="ECO:0000256" key="1">
    <source>
        <dbReference type="SAM" id="MobiDB-lite"/>
    </source>
</evidence>
<dbReference type="Proteomes" id="UP000828390">
    <property type="component" value="Unassembled WGS sequence"/>
</dbReference>
<organism evidence="2 3">
    <name type="scientific">Dreissena polymorpha</name>
    <name type="common">Zebra mussel</name>
    <name type="synonym">Mytilus polymorpha</name>
    <dbReference type="NCBI Taxonomy" id="45954"/>
    <lineage>
        <taxon>Eukaryota</taxon>
        <taxon>Metazoa</taxon>
        <taxon>Spiralia</taxon>
        <taxon>Lophotrochozoa</taxon>
        <taxon>Mollusca</taxon>
        <taxon>Bivalvia</taxon>
        <taxon>Autobranchia</taxon>
        <taxon>Heteroconchia</taxon>
        <taxon>Euheterodonta</taxon>
        <taxon>Imparidentia</taxon>
        <taxon>Neoheterodontei</taxon>
        <taxon>Myida</taxon>
        <taxon>Dreissenoidea</taxon>
        <taxon>Dreissenidae</taxon>
        <taxon>Dreissena</taxon>
    </lineage>
</organism>
<protein>
    <submittedName>
        <fullName evidence="2">Uncharacterized protein</fullName>
    </submittedName>
</protein>
<reference evidence="2" key="1">
    <citation type="journal article" date="2019" name="bioRxiv">
        <title>The Genome of the Zebra Mussel, Dreissena polymorpha: A Resource for Invasive Species Research.</title>
        <authorList>
            <person name="McCartney M.A."/>
            <person name="Auch B."/>
            <person name="Kono T."/>
            <person name="Mallez S."/>
            <person name="Zhang Y."/>
            <person name="Obille A."/>
            <person name="Becker A."/>
            <person name="Abrahante J.E."/>
            <person name="Garbe J."/>
            <person name="Badalamenti J.P."/>
            <person name="Herman A."/>
            <person name="Mangelson H."/>
            <person name="Liachko I."/>
            <person name="Sullivan S."/>
            <person name="Sone E.D."/>
            <person name="Koren S."/>
            <person name="Silverstein K.A.T."/>
            <person name="Beckman K.B."/>
            <person name="Gohl D.M."/>
        </authorList>
    </citation>
    <scope>NUCLEOTIDE SEQUENCE</scope>
    <source>
        <strain evidence="2">Duluth1</strain>
        <tissue evidence="2">Whole animal</tissue>
    </source>
</reference>
<feature type="region of interest" description="Disordered" evidence="1">
    <location>
        <begin position="248"/>
        <end position="270"/>
    </location>
</feature>
<feature type="region of interest" description="Disordered" evidence="1">
    <location>
        <begin position="1"/>
        <end position="40"/>
    </location>
</feature>
<name>A0A9D4F1V6_DREPO</name>
<evidence type="ECO:0000313" key="3">
    <source>
        <dbReference type="Proteomes" id="UP000828390"/>
    </source>
</evidence>
<sequence>MQGGGDQSKDLVENAHPKEVQEGDDYKLAAHETSDQGQGELVNVKMTPQVFANLFKGPGMSTGTALPYTPTRPEFNRFETSKTVPFEQDLDNFDVFDDFYQSPATVSVGSEFPTYLPIPVISSANVSASVGSGFPTYLPTPVITSANVGVPQATPAQGGQNDLSQHKVCAIAPGFSSRLSTPVMDEPKRVVLKAASTQTEQEATQEPSLVATALFQLEKTIESSIGKLISALEWNSRAIKNLEVTVHKAGDQRRQKDHEPDEMGAKRLNK</sequence>
<proteinExistence type="predicted"/>
<reference evidence="2" key="2">
    <citation type="submission" date="2020-11" db="EMBL/GenBank/DDBJ databases">
        <authorList>
            <person name="McCartney M.A."/>
            <person name="Auch B."/>
            <person name="Kono T."/>
            <person name="Mallez S."/>
            <person name="Becker A."/>
            <person name="Gohl D.M."/>
            <person name="Silverstein K.A.T."/>
            <person name="Koren S."/>
            <person name="Bechman K.B."/>
            <person name="Herman A."/>
            <person name="Abrahante J.E."/>
            <person name="Garbe J."/>
        </authorList>
    </citation>
    <scope>NUCLEOTIDE SEQUENCE</scope>
    <source>
        <strain evidence="2">Duluth1</strain>
        <tissue evidence="2">Whole animal</tissue>
    </source>
</reference>